<dbReference type="Gene3D" id="1.20.58.480">
    <property type="match status" value="1"/>
</dbReference>
<accession>F6TYL9</accession>
<reference evidence="2" key="3">
    <citation type="submission" date="2025-09" db="UniProtKB">
        <authorList>
            <consortium name="Ensembl"/>
        </authorList>
    </citation>
    <scope>IDENTIFICATION</scope>
</reference>
<dbReference type="GO" id="GO:0046872">
    <property type="term" value="F:metal ion binding"/>
    <property type="evidence" value="ECO:0007669"/>
    <property type="project" value="UniProtKB-KW"/>
</dbReference>
<dbReference type="HAMAP" id="MF_01972">
    <property type="entry name" value="T23O"/>
    <property type="match status" value="1"/>
</dbReference>
<dbReference type="PANTHER" id="PTHR10138:SF0">
    <property type="entry name" value="TRYPTOPHAN 2,3-DIOXYGENASE"/>
    <property type="match status" value="1"/>
</dbReference>
<dbReference type="STRING" id="7719.ENSCINP00000025991"/>
<dbReference type="InParanoid" id="F6TYL9"/>
<evidence type="ECO:0000256" key="1">
    <source>
        <dbReference type="HAMAP-Rule" id="MF_03020"/>
    </source>
</evidence>
<comment type="function">
    <text evidence="1">Heme-dependent dioxygenase that catalyzes the oxidative cleavage of the L-tryptophan (L-Trp) pyrrole ring and converts L-tryptophan to N-formyl-L-kynurenine. Catalyzes the oxidative cleavage of the indole moiety.</text>
</comment>
<dbReference type="InterPro" id="IPR004981">
    <property type="entry name" value="Trp_2_3_dOase"/>
</dbReference>
<comment type="catalytic activity">
    <reaction evidence="1">
        <text>L-tryptophan + O2 = N-formyl-L-kynurenine</text>
        <dbReference type="Rhea" id="RHEA:24536"/>
        <dbReference type="ChEBI" id="CHEBI:15379"/>
        <dbReference type="ChEBI" id="CHEBI:57912"/>
        <dbReference type="ChEBI" id="CHEBI:58629"/>
        <dbReference type="EC" id="1.13.11.11"/>
    </reaction>
</comment>
<organism evidence="2 3">
    <name type="scientific">Ciona intestinalis</name>
    <name type="common">Transparent sea squirt</name>
    <name type="synonym">Ascidia intestinalis</name>
    <dbReference type="NCBI Taxonomy" id="7719"/>
    <lineage>
        <taxon>Eukaryota</taxon>
        <taxon>Metazoa</taxon>
        <taxon>Chordata</taxon>
        <taxon>Tunicata</taxon>
        <taxon>Ascidiacea</taxon>
        <taxon>Phlebobranchia</taxon>
        <taxon>Cionidae</taxon>
        <taxon>Ciona</taxon>
    </lineage>
</organism>
<dbReference type="OMA" id="WRWRNDH"/>
<dbReference type="Proteomes" id="UP000008144">
    <property type="component" value="Unassembled WGS sequence"/>
</dbReference>
<keyword evidence="1" id="KW-0823">Tryptophan catabolism</keyword>
<dbReference type="GeneTree" id="ENSGT00390000008593"/>
<name>F6TYL9_CIOIN</name>
<dbReference type="GO" id="GO:0019442">
    <property type="term" value="P:L-tryptophan catabolic process to acetyl-CoA"/>
    <property type="evidence" value="ECO:0000318"/>
    <property type="project" value="GO_Central"/>
</dbReference>
<protein>
    <recommendedName>
        <fullName evidence="1">Tryptophan 2,3-dioxygenase</fullName>
        <shortName evidence="1">TDO</shortName>
        <ecNumber evidence="1">1.13.11.11</ecNumber>
    </recommendedName>
    <alternativeName>
        <fullName evidence="1">Tryptamin 2,3-dioxygenase</fullName>
    </alternativeName>
    <alternativeName>
        <fullName evidence="1">Tryptophan oxygenase</fullName>
        <shortName evidence="1">TO</shortName>
        <shortName evidence="1">TRPO</shortName>
    </alternativeName>
    <alternativeName>
        <fullName evidence="1">Tryptophan pyrrolase</fullName>
    </alternativeName>
    <alternativeName>
        <fullName evidence="1">Tryptophanase</fullName>
    </alternativeName>
</protein>
<dbReference type="GO" id="GO:0004833">
    <property type="term" value="F:L-tryptophan 2,3-dioxygenase activity"/>
    <property type="evidence" value="ECO:0000318"/>
    <property type="project" value="GO_Central"/>
</dbReference>
<dbReference type="UniPathway" id="UPA00333">
    <property type="reaction ID" value="UER00453"/>
</dbReference>
<reference evidence="2" key="2">
    <citation type="submission" date="2025-08" db="UniProtKB">
        <authorList>
            <consortium name="Ensembl"/>
        </authorList>
    </citation>
    <scope>IDENTIFICATION</scope>
</reference>
<comment type="cofactor">
    <cofactor evidence="1">
        <name>heme</name>
        <dbReference type="ChEBI" id="CHEBI:30413"/>
    </cofactor>
    <text evidence="1">Binds 1 heme group per subunit.</text>
</comment>
<reference evidence="3" key="1">
    <citation type="journal article" date="2002" name="Science">
        <title>The draft genome of Ciona intestinalis: insights into chordate and vertebrate origins.</title>
        <authorList>
            <person name="Dehal P."/>
            <person name="Satou Y."/>
            <person name="Campbell R.K."/>
            <person name="Chapman J."/>
            <person name="Degnan B."/>
            <person name="De Tomaso A."/>
            <person name="Davidson B."/>
            <person name="Di Gregorio A."/>
            <person name="Gelpke M."/>
            <person name="Goodstein D.M."/>
            <person name="Harafuji N."/>
            <person name="Hastings K.E."/>
            <person name="Ho I."/>
            <person name="Hotta K."/>
            <person name="Huang W."/>
            <person name="Kawashima T."/>
            <person name="Lemaire P."/>
            <person name="Martinez D."/>
            <person name="Meinertzhagen I.A."/>
            <person name="Necula S."/>
            <person name="Nonaka M."/>
            <person name="Putnam N."/>
            <person name="Rash S."/>
            <person name="Saiga H."/>
            <person name="Satake M."/>
            <person name="Terry A."/>
            <person name="Yamada L."/>
            <person name="Wang H.G."/>
            <person name="Awazu S."/>
            <person name="Azumi K."/>
            <person name="Boore J."/>
            <person name="Branno M."/>
            <person name="Chin-Bow S."/>
            <person name="DeSantis R."/>
            <person name="Doyle S."/>
            <person name="Francino P."/>
            <person name="Keys D.N."/>
            <person name="Haga S."/>
            <person name="Hayashi H."/>
            <person name="Hino K."/>
            <person name="Imai K.S."/>
            <person name="Inaba K."/>
            <person name="Kano S."/>
            <person name="Kobayashi K."/>
            <person name="Kobayashi M."/>
            <person name="Lee B.I."/>
            <person name="Makabe K.W."/>
            <person name="Manohar C."/>
            <person name="Matassi G."/>
            <person name="Medina M."/>
            <person name="Mochizuki Y."/>
            <person name="Mount S."/>
            <person name="Morishita T."/>
            <person name="Miura S."/>
            <person name="Nakayama A."/>
            <person name="Nishizaka S."/>
            <person name="Nomoto H."/>
            <person name="Ohta F."/>
            <person name="Oishi K."/>
            <person name="Rigoutsos I."/>
            <person name="Sano M."/>
            <person name="Sasaki A."/>
            <person name="Sasakura Y."/>
            <person name="Shoguchi E."/>
            <person name="Shin-i T."/>
            <person name="Spagnuolo A."/>
            <person name="Stainier D."/>
            <person name="Suzuki M.M."/>
            <person name="Tassy O."/>
            <person name="Takatori N."/>
            <person name="Tokuoka M."/>
            <person name="Yagi K."/>
            <person name="Yoshizaki F."/>
            <person name="Wada S."/>
            <person name="Zhang C."/>
            <person name="Hyatt P.D."/>
            <person name="Larimer F."/>
            <person name="Detter C."/>
            <person name="Doggett N."/>
            <person name="Glavina T."/>
            <person name="Hawkins T."/>
            <person name="Richardson P."/>
            <person name="Lucas S."/>
            <person name="Kohara Y."/>
            <person name="Levine M."/>
            <person name="Satoh N."/>
            <person name="Rokhsar D.S."/>
        </authorList>
    </citation>
    <scope>NUCLEOTIDE SEQUENCE [LARGE SCALE GENOMIC DNA]</scope>
</reference>
<dbReference type="FunCoup" id="F6TYL9">
    <property type="interactions" value="1"/>
</dbReference>
<keyword evidence="1" id="KW-0408">Iron</keyword>
<dbReference type="Gene3D" id="1.10.287.3810">
    <property type="match status" value="1"/>
</dbReference>
<evidence type="ECO:0000313" key="3">
    <source>
        <dbReference type="Proteomes" id="UP000008144"/>
    </source>
</evidence>
<comment type="subunit">
    <text evidence="1">Homotetramer. Dimer of dimers.</text>
</comment>
<dbReference type="HOGENOM" id="CLU_045599_1_1_1"/>
<gene>
    <name evidence="2" type="primary">LOC100181631</name>
</gene>
<evidence type="ECO:0000313" key="2">
    <source>
        <dbReference type="Ensembl" id="ENSCINP00000025991.2"/>
    </source>
</evidence>
<keyword evidence="3" id="KW-1185">Reference proteome</keyword>
<dbReference type="PANTHER" id="PTHR10138">
    <property type="entry name" value="TRYPTOPHAN 2,3-DIOXYGENASE"/>
    <property type="match status" value="1"/>
</dbReference>
<keyword evidence="1" id="KW-0349">Heme</keyword>
<dbReference type="AlphaFoldDB" id="F6TYL9"/>
<keyword evidence="1" id="KW-0223">Dioxygenase</keyword>
<dbReference type="SUPFAM" id="SSF140959">
    <property type="entry name" value="Indolic compounds 2,3-dioxygenase-like"/>
    <property type="match status" value="1"/>
</dbReference>
<comment type="caution">
    <text evidence="1">Lacks conserved residue(s) required for the propagation of feature annotation.</text>
</comment>
<dbReference type="Ensembl" id="ENSCINT00000026237.2">
    <property type="protein sequence ID" value="ENSCINP00000025991.2"/>
    <property type="gene ID" value="ENSCING00000005332.3"/>
</dbReference>
<proteinExistence type="inferred from homology"/>
<dbReference type="GO" id="GO:0020037">
    <property type="term" value="F:heme binding"/>
    <property type="evidence" value="ECO:0000318"/>
    <property type="project" value="GO_Central"/>
</dbReference>
<dbReference type="InterPro" id="IPR037217">
    <property type="entry name" value="Trp/Indoleamine_2_3_dOase-like"/>
</dbReference>
<dbReference type="EC" id="1.13.11.11" evidence="1"/>
<dbReference type="Pfam" id="PF03301">
    <property type="entry name" value="Trp_dioxygenase"/>
    <property type="match status" value="1"/>
</dbReference>
<comment type="pathway">
    <text evidence="1">Amino-acid degradation; L-tryptophan degradation via kynurenine pathway; L-kynurenine from L-tryptophan: step 1/2.</text>
</comment>
<comment type="similarity">
    <text evidence="1">Belongs to the tryptophan 2,3-dioxygenase family.</text>
</comment>
<sequence length="412" mass="48133">KMACPYLSGKKSKRRHSEPVLFDEGDFNLSSQEGKNKITAPSQLTYNSYLQLPRLLSSQYLQSSAGGKIPVHDEHLFIVTHQAIELWFKQIIYEVDSIRQIFADSYLEERNMLLVISRISRVSDILQILSDHFLVLETMTPQDFLDFRPFLMNGSGFQSLQFRLMEIKLGMPEDLRVQYNKQHYLEVFFGHEKETLKTALGQESLFSLVNAWLERTPGLEGNGFDFFNKFRCSVQAMHGEFEAFGEEIEDEEEKQEHQLEHSRGVETFNSIFDKNKHDELVARGDRRFSHKALQGALMIYLYRDEPRFHLPFQLLQVLMNIDSHLTKFRYSQTCMVQRMIGRKFGTGGSSGYLYLRSTCSDRYKIFLDLMNLSSFLVPRDRIPPLNQKTRRSLSIQDIYAPEVMRRVAEDQE</sequence>
<keyword evidence="1" id="KW-0479">Metal-binding</keyword>
<keyword evidence="1" id="KW-0560">Oxidoreductase</keyword>
<dbReference type="GO" id="GO:0019441">
    <property type="term" value="P:L-tryptophan catabolic process to kynurenine"/>
    <property type="evidence" value="ECO:0007669"/>
    <property type="project" value="UniProtKB-UniRule"/>
</dbReference>